<evidence type="ECO:0000313" key="3">
    <source>
        <dbReference type="Proteomes" id="UP001165122"/>
    </source>
</evidence>
<dbReference type="AlphaFoldDB" id="A0A9W7CM03"/>
<gene>
    <name evidence="2" type="ORF">TrLO_g6472</name>
</gene>
<accession>A0A9W7CM03</accession>
<keyword evidence="1" id="KW-0812">Transmembrane</keyword>
<dbReference type="EMBL" id="BRXW01000122">
    <property type="protein sequence ID" value="GMI08293.1"/>
    <property type="molecule type" value="Genomic_DNA"/>
</dbReference>
<keyword evidence="1" id="KW-1133">Transmembrane helix</keyword>
<dbReference type="Proteomes" id="UP001165122">
    <property type="component" value="Unassembled WGS sequence"/>
</dbReference>
<organism evidence="2 3">
    <name type="scientific">Triparma laevis f. longispina</name>
    <dbReference type="NCBI Taxonomy" id="1714387"/>
    <lineage>
        <taxon>Eukaryota</taxon>
        <taxon>Sar</taxon>
        <taxon>Stramenopiles</taxon>
        <taxon>Ochrophyta</taxon>
        <taxon>Bolidophyceae</taxon>
        <taxon>Parmales</taxon>
        <taxon>Triparmaceae</taxon>
        <taxon>Triparma</taxon>
    </lineage>
</organism>
<evidence type="ECO:0000313" key="2">
    <source>
        <dbReference type="EMBL" id="GMI08293.1"/>
    </source>
</evidence>
<proteinExistence type="predicted"/>
<keyword evidence="3" id="KW-1185">Reference proteome</keyword>
<protein>
    <submittedName>
        <fullName evidence="2">Uncharacterized protein</fullName>
    </submittedName>
</protein>
<name>A0A9W7CM03_9STRA</name>
<feature type="transmembrane region" description="Helical" evidence="1">
    <location>
        <begin position="248"/>
        <end position="268"/>
    </location>
</feature>
<feature type="transmembrane region" description="Helical" evidence="1">
    <location>
        <begin position="207"/>
        <end position="227"/>
    </location>
</feature>
<evidence type="ECO:0000256" key="1">
    <source>
        <dbReference type="SAM" id="Phobius"/>
    </source>
</evidence>
<comment type="caution">
    <text evidence="2">The sequence shown here is derived from an EMBL/GenBank/DDBJ whole genome shotgun (WGS) entry which is preliminary data.</text>
</comment>
<sequence>MPMLISYRMCLMAAPIPLLALTIITFVDNPNLSKYPAAPIILVLITLLSFLTAYYLRKNKDVKKSPIYKCDKGTALLIGCSGGLCLMLLFRLFGFYGNFGGRASEFNFGLKSLKPGEELDDAEENIAFSLSFNSFGHCFQGGSAIFLFAAVHRDIVLPILKRPEGLILADLLANSMIVYPVYNIVKRGIKAGSTFATSSFCNNASEWGIGVVFAVYLGLLISAISGGKTEDPRKTLLLTRTQMLLNTIRLVSGTVLAIVSIAAAILFGHSWHINIDESHTDDSYDDQGLIFLFLVAPLVVALGLTLYLRKRDRDYEGDENAVDSEVEAMNI</sequence>
<dbReference type="OrthoDB" id="10380054at2759"/>
<keyword evidence="1" id="KW-0472">Membrane</keyword>
<feature type="transmembrane region" description="Helical" evidence="1">
    <location>
        <begin position="36"/>
        <end position="56"/>
    </location>
</feature>
<feature type="transmembrane region" description="Helical" evidence="1">
    <location>
        <begin position="76"/>
        <end position="96"/>
    </location>
</feature>
<reference evidence="3" key="1">
    <citation type="journal article" date="2023" name="Commun. Biol.">
        <title>Genome analysis of Parmales, the sister group of diatoms, reveals the evolutionary specialization of diatoms from phago-mixotrophs to photoautotrophs.</title>
        <authorList>
            <person name="Ban H."/>
            <person name="Sato S."/>
            <person name="Yoshikawa S."/>
            <person name="Yamada K."/>
            <person name="Nakamura Y."/>
            <person name="Ichinomiya M."/>
            <person name="Sato N."/>
            <person name="Blanc-Mathieu R."/>
            <person name="Endo H."/>
            <person name="Kuwata A."/>
            <person name="Ogata H."/>
        </authorList>
    </citation>
    <scope>NUCLEOTIDE SEQUENCE [LARGE SCALE GENOMIC DNA]</scope>
    <source>
        <strain evidence="3">NIES 3700</strain>
    </source>
</reference>
<feature type="transmembrane region" description="Helical" evidence="1">
    <location>
        <begin position="288"/>
        <end position="308"/>
    </location>
</feature>